<dbReference type="InterPro" id="IPR018997">
    <property type="entry name" value="PUB_domain"/>
</dbReference>
<dbReference type="InterPro" id="IPR036339">
    <property type="entry name" value="PUB-like_dom_sf"/>
</dbReference>
<dbReference type="EMBL" id="HBEY01006120">
    <property type="protein sequence ID" value="CAD8599658.1"/>
    <property type="molecule type" value="Transcribed_RNA"/>
</dbReference>
<feature type="domain" description="PUB" evidence="1">
    <location>
        <begin position="22"/>
        <end position="98"/>
    </location>
</feature>
<dbReference type="Pfam" id="PF09409">
    <property type="entry name" value="PUB"/>
    <property type="match status" value="1"/>
</dbReference>
<dbReference type="AlphaFoldDB" id="A0A7S0L3G6"/>
<gene>
    <name evidence="2" type="ORF">CPEL01642_LOCUS2988</name>
</gene>
<evidence type="ECO:0000259" key="1">
    <source>
        <dbReference type="Pfam" id="PF09409"/>
    </source>
</evidence>
<reference evidence="2" key="1">
    <citation type="submission" date="2021-01" db="EMBL/GenBank/DDBJ databases">
        <authorList>
            <person name="Corre E."/>
            <person name="Pelletier E."/>
            <person name="Niang G."/>
            <person name="Scheremetjew M."/>
            <person name="Finn R."/>
            <person name="Kale V."/>
            <person name="Holt S."/>
            <person name="Cochrane G."/>
            <person name="Meng A."/>
            <person name="Brown T."/>
            <person name="Cohen L."/>
        </authorList>
    </citation>
    <scope>NUCLEOTIDE SEQUENCE</scope>
    <source>
        <strain evidence="2">PLY182g</strain>
    </source>
</reference>
<protein>
    <recommendedName>
        <fullName evidence="1">PUB domain-containing protein</fullName>
    </recommendedName>
</protein>
<dbReference type="Gene3D" id="1.20.58.2190">
    <property type="match status" value="1"/>
</dbReference>
<sequence length="119" mass="13016">MCEPDFSFMDLTAPMWACEGALTAAEVLLTYVANVLDKPSAFKFRRISAGASGFVNKLGACSGAMEVFCRCGWTLTTLPHGDFYVLHRVDVPLLRKVRTELSVAIRTAEAIRTSRQGAI</sequence>
<dbReference type="SUPFAM" id="SSF143503">
    <property type="entry name" value="PUG domain-like"/>
    <property type="match status" value="1"/>
</dbReference>
<dbReference type="CDD" id="cd09212">
    <property type="entry name" value="PUB"/>
    <property type="match status" value="1"/>
</dbReference>
<accession>A0A7S0L3G6</accession>
<name>A0A7S0L3G6_9EUKA</name>
<organism evidence="2">
    <name type="scientific">Coccolithus braarudii</name>
    <dbReference type="NCBI Taxonomy" id="221442"/>
    <lineage>
        <taxon>Eukaryota</taxon>
        <taxon>Haptista</taxon>
        <taxon>Haptophyta</taxon>
        <taxon>Prymnesiophyceae</taxon>
        <taxon>Coccolithales</taxon>
        <taxon>Coccolithaceae</taxon>
        <taxon>Coccolithus</taxon>
    </lineage>
</organism>
<evidence type="ECO:0000313" key="2">
    <source>
        <dbReference type="EMBL" id="CAD8599658.1"/>
    </source>
</evidence>
<proteinExistence type="predicted"/>